<feature type="transmembrane region" description="Helical" evidence="5">
    <location>
        <begin position="338"/>
        <end position="362"/>
    </location>
</feature>
<dbReference type="InterPro" id="IPR011701">
    <property type="entry name" value="MFS"/>
</dbReference>
<dbReference type="Gene3D" id="1.20.1250.20">
    <property type="entry name" value="MFS general substrate transporter like domains"/>
    <property type="match status" value="2"/>
</dbReference>
<dbReference type="PANTHER" id="PTHR23508:SF10">
    <property type="entry name" value="CARBOXYLIC ACID TRANSPORTER PROTEIN HOMOLOG"/>
    <property type="match status" value="1"/>
</dbReference>
<evidence type="ECO:0000256" key="3">
    <source>
        <dbReference type="ARBA" id="ARBA00022989"/>
    </source>
</evidence>
<evidence type="ECO:0000259" key="6">
    <source>
        <dbReference type="PROSITE" id="PS50850"/>
    </source>
</evidence>
<name>A0A071MCD7_9BURK</name>
<comment type="caution">
    <text evidence="7">The sequence shown here is derived from an EMBL/GenBank/DDBJ whole genome shotgun (WGS) entry which is preliminary data.</text>
</comment>
<feature type="domain" description="Major facilitator superfamily (MFS) profile" evidence="6">
    <location>
        <begin position="35"/>
        <end position="425"/>
    </location>
</feature>
<evidence type="ECO:0000256" key="1">
    <source>
        <dbReference type="ARBA" id="ARBA00004141"/>
    </source>
</evidence>
<proteinExistence type="predicted"/>
<dbReference type="PROSITE" id="PS50850">
    <property type="entry name" value="MFS"/>
    <property type="match status" value="1"/>
</dbReference>
<dbReference type="CDD" id="cd17371">
    <property type="entry name" value="MFS_MucK"/>
    <property type="match status" value="1"/>
</dbReference>
<evidence type="ECO:0000256" key="2">
    <source>
        <dbReference type="ARBA" id="ARBA00022692"/>
    </source>
</evidence>
<evidence type="ECO:0000256" key="5">
    <source>
        <dbReference type="SAM" id="Phobius"/>
    </source>
</evidence>
<reference evidence="7" key="1">
    <citation type="submission" date="2014-04" db="EMBL/GenBank/DDBJ databases">
        <title>In planta biocontrol of soil-borne Fusarium wilt of banana through a plant endophytic bacterium, Burkholderia cenocepacia 869T2.</title>
        <authorList>
            <person name="Ho Y.-N."/>
            <person name="Chiang H.-M."/>
            <person name="Chao C.-P."/>
            <person name="Su C.-C."/>
            <person name="Hsu H.-F."/>
            <person name="Guo C.-T."/>
            <person name="Hsieh J.-L."/>
            <person name="Huang C.-C."/>
        </authorList>
    </citation>
    <scope>NUCLEOTIDE SEQUENCE [LARGE SCALE GENOMIC DNA]</scope>
    <source>
        <strain evidence="7">869T2</strain>
    </source>
</reference>
<feature type="transmembrane region" description="Helical" evidence="5">
    <location>
        <begin position="374"/>
        <end position="393"/>
    </location>
</feature>
<evidence type="ECO:0000313" key="7">
    <source>
        <dbReference type="EMBL" id="KEA58564.1"/>
    </source>
</evidence>
<feature type="transmembrane region" description="Helical" evidence="5">
    <location>
        <begin position="50"/>
        <end position="67"/>
    </location>
</feature>
<accession>A0A071MCD7</accession>
<feature type="transmembrane region" description="Helical" evidence="5">
    <location>
        <begin position="399"/>
        <end position="421"/>
    </location>
</feature>
<dbReference type="SUPFAM" id="SSF103473">
    <property type="entry name" value="MFS general substrate transporter"/>
    <property type="match status" value="1"/>
</dbReference>
<protein>
    <submittedName>
        <fullName evidence="7">MFS transporter</fullName>
    </submittedName>
</protein>
<dbReference type="Pfam" id="PF07690">
    <property type="entry name" value="MFS_1"/>
    <property type="match status" value="1"/>
</dbReference>
<dbReference type="AlphaFoldDB" id="A0A071MCD7"/>
<dbReference type="InterPro" id="IPR036259">
    <property type="entry name" value="MFS_trans_sf"/>
</dbReference>
<feature type="transmembrane region" description="Helical" evidence="5">
    <location>
        <begin position="104"/>
        <end position="120"/>
    </location>
</feature>
<feature type="transmembrane region" description="Helical" evidence="5">
    <location>
        <begin position="313"/>
        <end position="332"/>
    </location>
</feature>
<keyword evidence="3 5" id="KW-1133">Transmembrane helix</keyword>
<feature type="transmembrane region" description="Helical" evidence="5">
    <location>
        <begin position="242"/>
        <end position="263"/>
    </location>
</feature>
<dbReference type="GO" id="GO:0005886">
    <property type="term" value="C:plasma membrane"/>
    <property type="evidence" value="ECO:0007669"/>
    <property type="project" value="TreeGrafter"/>
</dbReference>
<feature type="transmembrane region" description="Helical" evidence="5">
    <location>
        <begin position="73"/>
        <end position="92"/>
    </location>
</feature>
<evidence type="ECO:0000256" key="4">
    <source>
        <dbReference type="ARBA" id="ARBA00023136"/>
    </source>
</evidence>
<keyword evidence="4 5" id="KW-0472">Membrane</keyword>
<feature type="transmembrane region" description="Helical" evidence="5">
    <location>
        <begin position="283"/>
        <end position="304"/>
    </location>
</feature>
<comment type="subcellular location">
    <subcellularLocation>
        <location evidence="1">Membrane</location>
        <topology evidence="1">Multi-pass membrane protein</topology>
    </subcellularLocation>
</comment>
<dbReference type="OrthoDB" id="183263at2"/>
<feature type="transmembrane region" description="Helical" evidence="5">
    <location>
        <begin position="193"/>
        <end position="212"/>
    </location>
</feature>
<dbReference type="PROSITE" id="PS00217">
    <property type="entry name" value="SUGAR_TRANSPORT_2"/>
    <property type="match status" value="1"/>
</dbReference>
<dbReference type="GO" id="GO:0046943">
    <property type="term" value="F:carboxylic acid transmembrane transporter activity"/>
    <property type="evidence" value="ECO:0007669"/>
    <property type="project" value="TreeGrafter"/>
</dbReference>
<gene>
    <name evidence="7" type="ORF">DT99_15530</name>
</gene>
<feature type="transmembrane region" description="Helical" evidence="5">
    <location>
        <begin position="159"/>
        <end position="181"/>
    </location>
</feature>
<dbReference type="FunFam" id="1.20.1250.20:FF:000253">
    <property type="entry name" value="Transporter, major facilitator family"/>
    <property type="match status" value="1"/>
</dbReference>
<feature type="transmembrane region" description="Helical" evidence="5">
    <location>
        <begin position="126"/>
        <end position="147"/>
    </location>
</feature>
<dbReference type="PANTHER" id="PTHR23508">
    <property type="entry name" value="CARBOXYLIC ACID TRANSPORTER PROTEIN HOMOLOG"/>
    <property type="match status" value="1"/>
</dbReference>
<sequence>MESKTLAAPAAEPASRARSGLFSWYADAQSRERRAFWSCKVGYMLDGMDTQMLSFVIPTLVATWGISLADAGFIGTVTLLASAAGGWIAGILSDRIGRVRTLQLTVLWFAVFTALCGLAQNYHQLLAARALMGFGFGGEWTAGAVLIGEVIRARDRGKAVGLVQSGWAIGWGLCALLYALLFSVLPAEQAWRALFLVGLAPALLVVAIRRYVKEPDVYEKEKAAQAQVADAPRLTEIFAPKLITTTLRAALLTTGAQGGYYAITTWLPTFLKTERHLTVMGTGGYLAMIIFGSWVGYLTSAYLTDRLGRKPNFILFAVGSMVIAFAYTSLNLTNASMLWLGFPLGFFASGIFSGMGAFLTELFPTRVRGSGQGFCYNVGRAIGALFPFLIGALSKQYGLGTSIGIFAVAAYGVVIVAALTLPETRGRELDAA</sequence>
<dbReference type="InterPro" id="IPR005829">
    <property type="entry name" value="Sugar_transporter_CS"/>
</dbReference>
<dbReference type="InterPro" id="IPR020846">
    <property type="entry name" value="MFS_dom"/>
</dbReference>
<dbReference type="FunFam" id="1.20.1250.20:FF:000346">
    <property type="entry name" value="Transporter, major facilitator family"/>
    <property type="match status" value="1"/>
</dbReference>
<organism evidence="7">
    <name type="scientific">Burkholderia cenocepacia</name>
    <dbReference type="NCBI Taxonomy" id="95486"/>
    <lineage>
        <taxon>Bacteria</taxon>
        <taxon>Pseudomonadati</taxon>
        <taxon>Pseudomonadota</taxon>
        <taxon>Betaproteobacteria</taxon>
        <taxon>Burkholderiales</taxon>
        <taxon>Burkholderiaceae</taxon>
        <taxon>Burkholderia</taxon>
        <taxon>Burkholderia cepacia complex</taxon>
    </lineage>
</organism>
<dbReference type="EMBL" id="JJOA01000013">
    <property type="protein sequence ID" value="KEA58564.1"/>
    <property type="molecule type" value="Genomic_DNA"/>
</dbReference>
<keyword evidence="2 5" id="KW-0812">Transmembrane</keyword>